<dbReference type="EMBL" id="LN730506">
    <property type="protein sequence ID" value="CEP13725.1"/>
    <property type="molecule type" value="Genomic_DNA"/>
</dbReference>
<reference evidence="2 3" key="1">
    <citation type="submission" date="2014-09" db="EMBL/GenBank/DDBJ databases">
        <authorList>
            <person name="Ellenberger Sabrina"/>
        </authorList>
    </citation>
    <scope>NUCLEOTIDE SEQUENCE [LARGE SCALE GENOMIC DNA]</scope>
    <source>
        <strain evidence="2 3">CBS 412.66</strain>
    </source>
</reference>
<name>A0A0B7NED8_9FUNG</name>
<dbReference type="STRING" id="35722.A0A0B7NED8"/>
<sequence>MTYERVLNEECALRSEASADQASLVDQELQLEIEAESNPKAADRLVEMEEEGERRESADTSRRRLNSLRAVIISMLYDHYGSQIKERHVKDKCSDIQENELRACFTICNLIMSYIPAKKNCYSLPYQLPFVLMANEVLRCTGYSKFKTSLLPLRSPFQLNALKIDEPSFFAIFCSSSKNKRLEIFDFDNKPITTRQATTELNNEVFGSFFDLGDVADFALLISIFVTLRLCTVTV</sequence>
<feature type="compositionally biased region" description="Basic and acidic residues" evidence="1">
    <location>
        <begin position="41"/>
        <end position="61"/>
    </location>
</feature>
<dbReference type="Proteomes" id="UP000054107">
    <property type="component" value="Unassembled WGS sequence"/>
</dbReference>
<evidence type="ECO:0000313" key="3">
    <source>
        <dbReference type="Proteomes" id="UP000054107"/>
    </source>
</evidence>
<dbReference type="AlphaFoldDB" id="A0A0B7NED8"/>
<feature type="region of interest" description="Disordered" evidence="1">
    <location>
        <begin position="36"/>
        <end position="61"/>
    </location>
</feature>
<organism evidence="2 3">
    <name type="scientific">Parasitella parasitica</name>
    <dbReference type="NCBI Taxonomy" id="35722"/>
    <lineage>
        <taxon>Eukaryota</taxon>
        <taxon>Fungi</taxon>
        <taxon>Fungi incertae sedis</taxon>
        <taxon>Mucoromycota</taxon>
        <taxon>Mucoromycotina</taxon>
        <taxon>Mucoromycetes</taxon>
        <taxon>Mucorales</taxon>
        <taxon>Mucorineae</taxon>
        <taxon>Mucoraceae</taxon>
        <taxon>Parasitella</taxon>
    </lineage>
</organism>
<dbReference type="OrthoDB" id="2289268at2759"/>
<gene>
    <name evidence="2" type="primary">PARPA_07855.1 scaffold 30876</name>
</gene>
<keyword evidence="3" id="KW-1185">Reference proteome</keyword>
<protein>
    <submittedName>
        <fullName evidence="2">Uncharacterized protein</fullName>
    </submittedName>
</protein>
<proteinExistence type="predicted"/>
<evidence type="ECO:0000313" key="2">
    <source>
        <dbReference type="EMBL" id="CEP13725.1"/>
    </source>
</evidence>
<evidence type="ECO:0000256" key="1">
    <source>
        <dbReference type="SAM" id="MobiDB-lite"/>
    </source>
</evidence>
<accession>A0A0B7NED8</accession>